<reference evidence="2 3" key="1">
    <citation type="submission" date="2020-08" db="EMBL/GenBank/DDBJ databases">
        <title>Sequencing the genomes of 1000 actinobacteria strains.</title>
        <authorList>
            <person name="Klenk H.-P."/>
        </authorList>
    </citation>
    <scope>NUCLEOTIDE SEQUENCE [LARGE SCALE GENOMIC DNA]</scope>
    <source>
        <strain evidence="2 3">DSM 45809</strain>
    </source>
</reference>
<keyword evidence="1" id="KW-1133">Transmembrane helix</keyword>
<gene>
    <name evidence="2" type="ORF">BJY16_004584</name>
</gene>
<dbReference type="AlphaFoldDB" id="A0A7W7GZD0"/>
<organism evidence="2 3">
    <name type="scientific">Actinoplanes octamycinicus</name>
    <dbReference type="NCBI Taxonomy" id="135948"/>
    <lineage>
        <taxon>Bacteria</taxon>
        <taxon>Bacillati</taxon>
        <taxon>Actinomycetota</taxon>
        <taxon>Actinomycetes</taxon>
        <taxon>Micromonosporales</taxon>
        <taxon>Micromonosporaceae</taxon>
        <taxon>Actinoplanes</taxon>
    </lineage>
</organism>
<dbReference type="EMBL" id="JACHNB010000001">
    <property type="protein sequence ID" value="MBB4741125.1"/>
    <property type="molecule type" value="Genomic_DNA"/>
</dbReference>
<dbReference type="Proteomes" id="UP000546162">
    <property type="component" value="Unassembled WGS sequence"/>
</dbReference>
<evidence type="ECO:0000313" key="3">
    <source>
        <dbReference type="Proteomes" id="UP000546162"/>
    </source>
</evidence>
<feature type="transmembrane region" description="Helical" evidence="1">
    <location>
        <begin position="77"/>
        <end position="98"/>
    </location>
</feature>
<keyword evidence="1" id="KW-0812">Transmembrane</keyword>
<name>A0A7W7GZD0_9ACTN</name>
<evidence type="ECO:0000256" key="1">
    <source>
        <dbReference type="SAM" id="Phobius"/>
    </source>
</evidence>
<protein>
    <submittedName>
        <fullName evidence="2">Uncharacterized protein</fullName>
    </submittedName>
</protein>
<comment type="caution">
    <text evidence="2">The sequence shown here is derived from an EMBL/GenBank/DDBJ whole genome shotgun (WGS) entry which is preliminary data.</text>
</comment>
<dbReference type="RefSeq" id="WP_185041644.1">
    <property type="nucleotide sequence ID" value="NZ_BAABFG010000005.1"/>
</dbReference>
<keyword evidence="1" id="KW-0472">Membrane</keyword>
<evidence type="ECO:0000313" key="2">
    <source>
        <dbReference type="EMBL" id="MBB4741125.1"/>
    </source>
</evidence>
<keyword evidence="3" id="KW-1185">Reference proteome</keyword>
<proteinExistence type="predicted"/>
<feature type="transmembrane region" description="Helical" evidence="1">
    <location>
        <begin position="104"/>
        <end position="125"/>
    </location>
</feature>
<sequence length="168" mass="17988">MADGDLRPSWRLGHRLPRPPAGVAQWFELHPVPVDRPVAGEVVAVVACGTCDEPVACVVSSIAVRDRRRARAHRRRLLLRALRAGAVLCGLVGFGWAARSATTSGLGLVLTVVVLAGGLIFAMAVHDAVERMRMPVADDGLRLARPSPGHEIRLPGGDREYCYDGDNG</sequence>
<accession>A0A7W7GZD0</accession>